<dbReference type="InterPro" id="IPR052980">
    <property type="entry name" value="Crinkler_effector"/>
</dbReference>
<dbReference type="AlphaFoldDB" id="A0AAD7FDK0"/>
<evidence type="ECO:0000256" key="1">
    <source>
        <dbReference type="SAM" id="MobiDB-lite"/>
    </source>
</evidence>
<gene>
    <name evidence="2" type="ORF">FB45DRAFT_1064860</name>
</gene>
<feature type="region of interest" description="Disordered" evidence="1">
    <location>
        <begin position="53"/>
        <end position="77"/>
    </location>
</feature>
<evidence type="ECO:0000313" key="3">
    <source>
        <dbReference type="Proteomes" id="UP001221142"/>
    </source>
</evidence>
<accession>A0AAD7FDK0</accession>
<reference evidence="2" key="1">
    <citation type="submission" date="2023-03" db="EMBL/GenBank/DDBJ databases">
        <title>Massive genome expansion in bonnet fungi (Mycena s.s.) driven by repeated elements and novel gene families across ecological guilds.</title>
        <authorList>
            <consortium name="Lawrence Berkeley National Laboratory"/>
            <person name="Harder C.B."/>
            <person name="Miyauchi S."/>
            <person name="Viragh M."/>
            <person name="Kuo A."/>
            <person name="Thoen E."/>
            <person name="Andreopoulos B."/>
            <person name="Lu D."/>
            <person name="Skrede I."/>
            <person name="Drula E."/>
            <person name="Henrissat B."/>
            <person name="Morin E."/>
            <person name="Kohler A."/>
            <person name="Barry K."/>
            <person name="LaButti K."/>
            <person name="Morin E."/>
            <person name="Salamov A."/>
            <person name="Lipzen A."/>
            <person name="Mereny Z."/>
            <person name="Hegedus B."/>
            <person name="Baldrian P."/>
            <person name="Stursova M."/>
            <person name="Weitz H."/>
            <person name="Taylor A."/>
            <person name="Grigoriev I.V."/>
            <person name="Nagy L.G."/>
            <person name="Martin F."/>
            <person name="Kauserud H."/>
        </authorList>
    </citation>
    <scope>NUCLEOTIDE SEQUENCE</scope>
    <source>
        <strain evidence="2">9284</strain>
    </source>
</reference>
<feature type="compositionally biased region" description="Polar residues" evidence="1">
    <location>
        <begin position="60"/>
        <end position="69"/>
    </location>
</feature>
<keyword evidence="3" id="KW-1185">Reference proteome</keyword>
<evidence type="ECO:0000313" key="2">
    <source>
        <dbReference type="EMBL" id="KAJ7614008.1"/>
    </source>
</evidence>
<organism evidence="2 3">
    <name type="scientific">Roridomyces roridus</name>
    <dbReference type="NCBI Taxonomy" id="1738132"/>
    <lineage>
        <taxon>Eukaryota</taxon>
        <taxon>Fungi</taxon>
        <taxon>Dikarya</taxon>
        <taxon>Basidiomycota</taxon>
        <taxon>Agaricomycotina</taxon>
        <taxon>Agaricomycetes</taxon>
        <taxon>Agaricomycetidae</taxon>
        <taxon>Agaricales</taxon>
        <taxon>Marasmiineae</taxon>
        <taxon>Mycenaceae</taxon>
        <taxon>Roridomyces</taxon>
    </lineage>
</organism>
<dbReference type="PANTHER" id="PTHR33129:SF3">
    <property type="entry name" value="HOT SPOT (RHS) PROTEIN, PUTATIVE-RELATED"/>
    <property type="match status" value="1"/>
</dbReference>
<proteinExistence type="predicted"/>
<name>A0AAD7FDK0_9AGAR</name>
<dbReference type="PANTHER" id="PTHR33129">
    <property type="entry name" value="PROTEIN KINASE DOMAIN-CONTAINING PROTEIN-RELATED"/>
    <property type="match status" value="1"/>
</dbReference>
<dbReference type="EMBL" id="JARKIF010000027">
    <property type="protein sequence ID" value="KAJ7614008.1"/>
    <property type="molecule type" value="Genomic_DNA"/>
</dbReference>
<comment type="caution">
    <text evidence="2">The sequence shown here is derived from an EMBL/GenBank/DDBJ whole genome shotgun (WGS) entry which is preliminary data.</text>
</comment>
<protein>
    <submittedName>
        <fullName evidence="2">Uncharacterized protein</fullName>
    </submittedName>
</protein>
<dbReference type="Proteomes" id="UP001221142">
    <property type="component" value="Unassembled WGS sequence"/>
</dbReference>
<sequence length="566" mass="63282">MSAALPQFAWDSLFDALHLSLWPAEADPAEVESAWNEPRSLFDRIETLTRDSERWLTPDHTGSSNSRNSAADPDREPGPQSIRYISLAAHPDLAVEKLATELDWRGDAASFVIRHEYVLFMKHAMARISNPPDDSYRGRFFVTGQSGIGKSLGCYYLLFRLLATGQSVFFLNSPKNVYYFSRDGVQRASEVSEAWPRMVEALRNSWVLIDVDDKPDWMPPSIFNRAHCIVWTASESDGTRRFVKTFGAEKWYMKGWSSTEIEALTERLSVKRKRVAERLAMGGPVARSLFGGIPIPTRESMETDIQAALRGNIFAFDSGDSPIFIIQPRVSTNGLQRTDYAAEFVSDRIAHLTFDIAQDHLERIQGQLGAALDAPSTSTVAGEFLEGMIHRALNRGVRLPVIFGAGTLAGTFPLDDIQSGTPAASESAAAKRPLYLRPTSANFAILATDDKLGFVHCASGGGDYFTHRRDIFRTLLRIVTRLPRGMRRSEMPVVYCVVGTQHARVRALVGEAKRRLEELKGLEARELGEEMYVREADAEEARRRIGMFGVVGYTFHYRLGFVEVSE</sequence>